<name>A0A511HEA7_9BACT</name>
<organism evidence="4 7">
    <name type="scientific">Myxococcus virescens</name>
    <dbReference type="NCBI Taxonomy" id="83456"/>
    <lineage>
        <taxon>Bacteria</taxon>
        <taxon>Pseudomonadati</taxon>
        <taxon>Myxococcota</taxon>
        <taxon>Myxococcia</taxon>
        <taxon>Myxococcales</taxon>
        <taxon>Cystobacterineae</taxon>
        <taxon>Myxococcaceae</taxon>
        <taxon>Myxococcus</taxon>
    </lineage>
</organism>
<feature type="domain" description="Response regulatory" evidence="3">
    <location>
        <begin position="20"/>
        <end position="134"/>
    </location>
</feature>
<reference evidence="5 6" key="1">
    <citation type="submission" date="2016-10" db="EMBL/GenBank/DDBJ databases">
        <authorList>
            <person name="Varghese N."/>
            <person name="Submissions S."/>
        </authorList>
    </citation>
    <scope>NUCLEOTIDE SEQUENCE [LARGE SCALE GENOMIC DNA]</scope>
    <source>
        <strain evidence="5 6">DSM 2260</strain>
    </source>
</reference>
<dbReference type="SUPFAM" id="SSF52172">
    <property type="entry name" value="CheY-like"/>
    <property type="match status" value="1"/>
</dbReference>
<evidence type="ECO:0000256" key="1">
    <source>
        <dbReference type="ARBA" id="ARBA00022553"/>
    </source>
</evidence>
<dbReference type="PROSITE" id="PS50110">
    <property type="entry name" value="RESPONSE_REGULATORY"/>
    <property type="match status" value="1"/>
</dbReference>
<keyword evidence="6" id="KW-1185">Reference proteome</keyword>
<reference evidence="4 7" key="2">
    <citation type="submission" date="2019-07" db="EMBL/GenBank/DDBJ databases">
        <title>Whole genome shotgun sequence of Myxococcus virescens NBRC 100334.</title>
        <authorList>
            <person name="Hosoyama A."/>
            <person name="Uohara A."/>
            <person name="Ohji S."/>
            <person name="Ichikawa N."/>
        </authorList>
    </citation>
    <scope>NUCLEOTIDE SEQUENCE [LARGE SCALE GENOMIC DNA]</scope>
    <source>
        <strain evidence="4 7">NBRC 100334</strain>
    </source>
</reference>
<dbReference type="Proteomes" id="UP000198717">
    <property type="component" value="Unassembled WGS sequence"/>
</dbReference>
<evidence type="ECO:0000259" key="3">
    <source>
        <dbReference type="PROSITE" id="PS50110"/>
    </source>
</evidence>
<evidence type="ECO:0000313" key="7">
    <source>
        <dbReference type="Proteomes" id="UP000321224"/>
    </source>
</evidence>
<dbReference type="PANTHER" id="PTHR44591:SF18">
    <property type="entry name" value="REGULATORY PROTEIN"/>
    <property type="match status" value="1"/>
</dbReference>
<dbReference type="AlphaFoldDB" id="A0A511HEA7"/>
<comment type="caution">
    <text evidence="4">The sequence shown here is derived from an EMBL/GenBank/DDBJ whole genome shotgun (WGS) entry which is preliminary data.</text>
</comment>
<gene>
    <name evidence="4" type="ORF">MVI01_36550</name>
    <name evidence="5" type="ORF">SAMN04488504_104534</name>
</gene>
<evidence type="ECO:0000313" key="5">
    <source>
        <dbReference type="EMBL" id="SDE16471.1"/>
    </source>
</evidence>
<dbReference type="PANTHER" id="PTHR44591">
    <property type="entry name" value="STRESS RESPONSE REGULATOR PROTEIN 1"/>
    <property type="match status" value="1"/>
</dbReference>
<proteinExistence type="predicted"/>
<dbReference type="Gene3D" id="3.40.50.2300">
    <property type="match status" value="1"/>
</dbReference>
<keyword evidence="1 2" id="KW-0597">Phosphoprotein</keyword>
<dbReference type="GO" id="GO:0000160">
    <property type="term" value="P:phosphorelay signal transduction system"/>
    <property type="evidence" value="ECO:0007669"/>
    <property type="project" value="InterPro"/>
</dbReference>
<dbReference type="InterPro" id="IPR001789">
    <property type="entry name" value="Sig_transdc_resp-reg_receiver"/>
</dbReference>
<evidence type="ECO:0000256" key="2">
    <source>
        <dbReference type="PROSITE-ProRule" id="PRU00169"/>
    </source>
</evidence>
<evidence type="ECO:0000313" key="6">
    <source>
        <dbReference type="Proteomes" id="UP000198717"/>
    </source>
</evidence>
<dbReference type="InterPro" id="IPR050595">
    <property type="entry name" value="Bact_response_regulator"/>
</dbReference>
<feature type="modified residue" description="4-aspartylphosphate" evidence="2">
    <location>
        <position position="68"/>
    </location>
</feature>
<dbReference type="CDD" id="cd00156">
    <property type="entry name" value="REC"/>
    <property type="match status" value="1"/>
</dbReference>
<evidence type="ECO:0000313" key="4">
    <source>
        <dbReference type="EMBL" id="GEL71871.1"/>
    </source>
</evidence>
<dbReference type="InterPro" id="IPR011006">
    <property type="entry name" value="CheY-like_superfamily"/>
</dbReference>
<dbReference type="SMART" id="SM00448">
    <property type="entry name" value="REC"/>
    <property type="match status" value="1"/>
</dbReference>
<dbReference type="Pfam" id="PF00072">
    <property type="entry name" value="Response_reg"/>
    <property type="match status" value="1"/>
</dbReference>
<sequence length="153" mass="16408">MHRAPPGGSLPESRGVVKPKVLIVENSWTMRETLRLLLSGEFDCTTAADGESGLQQALAHPPDVLISDVNMDGMDGYALCGHFRSEPTLKHIPVIFVSGYAPRTEGPADQPVPDAYLVKPVKPPVLIAQLHALLARTEAVTPAAPTIQPAWKS</sequence>
<dbReference type="Proteomes" id="UP000321224">
    <property type="component" value="Unassembled WGS sequence"/>
</dbReference>
<dbReference type="EMBL" id="BJVY01000019">
    <property type="protein sequence ID" value="GEL71871.1"/>
    <property type="molecule type" value="Genomic_DNA"/>
</dbReference>
<dbReference type="EMBL" id="FNAJ01000004">
    <property type="protein sequence ID" value="SDE16471.1"/>
    <property type="molecule type" value="Genomic_DNA"/>
</dbReference>
<protein>
    <submittedName>
        <fullName evidence="5">Response regulator receiver domain-containing protein</fullName>
    </submittedName>
</protein>
<accession>A0A511HEA7</accession>